<dbReference type="AlphaFoldDB" id="A0A645CRY9"/>
<gene>
    <name evidence="1" type="ORF">SDC9_126509</name>
</gene>
<dbReference type="Pfam" id="PF13385">
    <property type="entry name" value="Laminin_G_3"/>
    <property type="match status" value="1"/>
</dbReference>
<dbReference type="EMBL" id="VSSQ01029366">
    <property type="protein sequence ID" value="MPM79472.1"/>
    <property type="molecule type" value="Genomic_DNA"/>
</dbReference>
<dbReference type="SUPFAM" id="SSF49899">
    <property type="entry name" value="Concanavalin A-like lectins/glucanases"/>
    <property type="match status" value="1"/>
</dbReference>
<name>A0A645CRY9_9ZZZZ</name>
<dbReference type="InterPro" id="IPR013320">
    <property type="entry name" value="ConA-like_dom_sf"/>
</dbReference>
<sequence>MPRPSNYELVTNTVSDNGPGFRLCFSWGEAAFMSGDGQPKSGFALRAKSSKFPIERDAWTHLAASCDGKTAKLYVNGALAAETPAETEAKVLPGQKYLGFGSYNLGYAYSFVGGMSEIKFFQQVLTPAEVLAEAKGIALEE</sequence>
<protein>
    <recommendedName>
        <fullName evidence="2">LamG-like jellyroll fold domain-containing protein</fullName>
    </recommendedName>
</protein>
<comment type="caution">
    <text evidence="1">The sequence shown here is derived from an EMBL/GenBank/DDBJ whole genome shotgun (WGS) entry which is preliminary data.</text>
</comment>
<dbReference type="Gene3D" id="2.60.120.200">
    <property type="match status" value="1"/>
</dbReference>
<evidence type="ECO:0008006" key="2">
    <source>
        <dbReference type="Google" id="ProtNLM"/>
    </source>
</evidence>
<accession>A0A645CRY9</accession>
<evidence type="ECO:0000313" key="1">
    <source>
        <dbReference type="EMBL" id="MPM79472.1"/>
    </source>
</evidence>
<reference evidence="1" key="1">
    <citation type="submission" date="2019-08" db="EMBL/GenBank/DDBJ databases">
        <authorList>
            <person name="Kucharzyk K."/>
            <person name="Murdoch R.W."/>
            <person name="Higgins S."/>
            <person name="Loffler F."/>
        </authorList>
    </citation>
    <scope>NUCLEOTIDE SEQUENCE</scope>
</reference>
<proteinExistence type="predicted"/>
<organism evidence="1">
    <name type="scientific">bioreactor metagenome</name>
    <dbReference type="NCBI Taxonomy" id="1076179"/>
    <lineage>
        <taxon>unclassified sequences</taxon>
        <taxon>metagenomes</taxon>
        <taxon>ecological metagenomes</taxon>
    </lineage>
</organism>